<dbReference type="PaxDb" id="4081-Solyc02g061930.1.1"/>
<dbReference type="InParanoid" id="A0A3Q7EYW9"/>
<reference evidence="2" key="1">
    <citation type="journal article" date="2012" name="Nature">
        <title>The tomato genome sequence provides insights into fleshy fruit evolution.</title>
        <authorList>
            <consortium name="Tomato Genome Consortium"/>
        </authorList>
    </citation>
    <scope>NUCLEOTIDE SEQUENCE [LARGE SCALE GENOMIC DNA]</scope>
    <source>
        <strain evidence="2">cv. Heinz 1706</strain>
    </source>
</reference>
<dbReference type="EnsemblPlants" id="Solyc02g061930.2.1">
    <property type="protein sequence ID" value="Solyc02g061930.2.1"/>
    <property type="gene ID" value="Solyc02g061930.2"/>
</dbReference>
<keyword evidence="3" id="KW-1185">Reference proteome</keyword>
<evidence type="ECO:0008006" key="4">
    <source>
        <dbReference type="Google" id="ProtNLM"/>
    </source>
</evidence>
<feature type="compositionally biased region" description="Low complexity" evidence="1">
    <location>
        <begin position="103"/>
        <end position="114"/>
    </location>
</feature>
<accession>A0A3Q7EYW9</accession>
<dbReference type="PANTHER" id="PTHR11439">
    <property type="entry name" value="GAG-POL-RELATED RETROTRANSPOSON"/>
    <property type="match status" value="1"/>
</dbReference>
<dbReference type="STRING" id="4081.A0A3Q7EYW9"/>
<dbReference type="PANTHER" id="PTHR11439:SF523">
    <property type="entry name" value="REVERSE TRANSCRIPTASE TY1_COPIA-TYPE DOMAIN-CONTAINING PROTEIN"/>
    <property type="match status" value="1"/>
</dbReference>
<dbReference type="InterPro" id="IPR043502">
    <property type="entry name" value="DNA/RNA_pol_sf"/>
</dbReference>
<dbReference type="Gramene" id="Solyc02g061930.2.1">
    <property type="protein sequence ID" value="Solyc02g061930.2.1"/>
    <property type="gene ID" value="Solyc02g061930.2"/>
</dbReference>
<feature type="compositionally biased region" description="Polar residues" evidence="1">
    <location>
        <begin position="43"/>
        <end position="54"/>
    </location>
</feature>
<name>A0A3Q7EYW9_SOLLC</name>
<feature type="compositionally biased region" description="Polar residues" evidence="1">
    <location>
        <begin position="1"/>
        <end position="10"/>
    </location>
</feature>
<proteinExistence type="predicted"/>
<feature type="compositionally biased region" description="Polar residues" evidence="1">
    <location>
        <begin position="69"/>
        <end position="82"/>
    </location>
</feature>
<organism evidence="2">
    <name type="scientific">Solanum lycopersicum</name>
    <name type="common">Tomato</name>
    <name type="synonym">Lycopersicon esculentum</name>
    <dbReference type="NCBI Taxonomy" id="4081"/>
    <lineage>
        <taxon>Eukaryota</taxon>
        <taxon>Viridiplantae</taxon>
        <taxon>Streptophyta</taxon>
        <taxon>Embryophyta</taxon>
        <taxon>Tracheophyta</taxon>
        <taxon>Spermatophyta</taxon>
        <taxon>Magnoliopsida</taxon>
        <taxon>eudicotyledons</taxon>
        <taxon>Gunneridae</taxon>
        <taxon>Pentapetalae</taxon>
        <taxon>asterids</taxon>
        <taxon>lamiids</taxon>
        <taxon>Solanales</taxon>
        <taxon>Solanaceae</taxon>
        <taxon>Solanoideae</taxon>
        <taxon>Solaneae</taxon>
        <taxon>Solanum</taxon>
        <taxon>Solanum subgen. Lycopersicon</taxon>
    </lineage>
</organism>
<evidence type="ECO:0000256" key="1">
    <source>
        <dbReference type="SAM" id="MobiDB-lite"/>
    </source>
</evidence>
<evidence type="ECO:0000313" key="3">
    <source>
        <dbReference type="Proteomes" id="UP000004994"/>
    </source>
</evidence>
<reference evidence="2" key="2">
    <citation type="submission" date="2019-01" db="UniProtKB">
        <authorList>
            <consortium name="EnsemblPlants"/>
        </authorList>
    </citation>
    <scope>IDENTIFICATION</scope>
    <source>
        <strain evidence="2">cv. Heinz 1706</strain>
    </source>
</reference>
<evidence type="ECO:0000313" key="2">
    <source>
        <dbReference type="EnsemblPlants" id="Solyc02g061930.2.1"/>
    </source>
</evidence>
<dbReference type="Proteomes" id="UP000004994">
    <property type="component" value="Chromosome 2"/>
</dbReference>
<sequence>IAPLDATSQPARHPTRGQDTHTTASPQPTLPSPSPQHTRDHTQQTATLLQQGSGNLPPVPAANAELHSHPSQLCTPPVNVQQGLHPFVPAANDRQPPPFAITSFSSHSSQPSHSMNTRSKHGIFKPNPKYHDQANHTTTSISPIPKNPVQAIRDHNWKIAMQEEYDALIKNGTWDLVPRPSDVNIIWSLWIFRHKTKSDEFLRLRIISRLASEFAMKDLGPLSYFLGIAVSRDKSGLFLSQKKYAQDIIAKAGKMSSSSGDLYENATHYRSLCGGLQYLTFTRPDISYAVQQICLFMHAPRVEHMNALKRVLRYVQGTLNYGLHMSKSSVSSLLSYTDADWGGCPDTCRSTSEYRGVANVVSESCWVRNLLLELGFPISKATLV</sequence>
<protein>
    <recommendedName>
        <fullName evidence="4">Reverse transcriptase Ty1/copia-type domain-containing protein</fullName>
    </recommendedName>
</protein>
<feature type="region of interest" description="Disordered" evidence="1">
    <location>
        <begin position="1"/>
        <end position="119"/>
    </location>
</feature>
<dbReference type="OMA" id="CAHMEAV"/>
<dbReference type="AlphaFoldDB" id="A0A3Q7EYW9"/>
<dbReference type="SUPFAM" id="SSF56672">
    <property type="entry name" value="DNA/RNA polymerases"/>
    <property type="match status" value="1"/>
</dbReference>